<feature type="region of interest" description="Disordered" evidence="1">
    <location>
        <begin position="1"/>
        <end position="30"/>
    </location>
</feature>
<sequence>VISTEKGFNEHRANPKKCLGVNNTPQLPKVPTMEKEACMGKEHQEKKNVQKKYQEALNALNIKVKDHDHINGKYHGPAHNA</sequence>
<feature type="non-terminal residue" evidence="2">
    <location>
        <position position="81"/>
    </location>
</feature>
<name>A0ABN7X9B1_GIGMA</name>
<keyword evidence="3" id="KW-1185">Reference proteome</keyword>
<gene>
    <name evidence="2" type="ORF">GMARGA_LOCUS40272</name>
</gene>
<protein>
    <submittedName>
        <fullName evidence="2">36317_t:CDS:1</fullName>
    </submittedName>
</protein>
<organism evidence="2 3">
    <name type="scientific">Gigaspora margarita</name>
    <dbReference type="NCBI Taxonomy" id="4874"/>
    <lineage>
        <taxon>Eukaryota</taxon>
        <taxon>Fungi</taxon>
        <taxon>Fungi incertae sedis</taxon>
        <taxon>Mucoromycota</taxon>
        <taxon>Glomeromycotina</taxon>
        <taxon>Glomeromycetes</taxon>
        <taxon>Diversisporales</taxon>
        <taxon>Gigasporaceae</taxon>
        <taxon>Gigaspora</taxon>
    </lineage>
</organism>
<feature type="non-terminal residue" evidence="2">
    <location>
        <position position="1"/>
    </location>
</feature>
<comment type="caution">
    <text evidence="2">The sequence shown here is derived from an EMBL/GenBank/DDBJ whole genome shotgun (WGS) entry which is preliminary data.</text>
</comment>
<dbReference type="EMBL" id="CAJVQB010101682">
    <property type="protein sequence ID" value="CAG8850555.1"/>
    <property type="molecule type" value="Genomic_DNA"/>
</dbReference>
<dbReference type="Proteomes" id="UP000789901">
    <property type="component" value="Unassembled WGS sequence"/>
</dbReference>
<evidence type="ECO:0000313" key="2">
    <source>
        <dbReference type="EMBL" id="CAG8850555.1"/>
    </source>
</evidence>
<accession>A0ABN7X9B1</accession>
<proteinExistence type="predicted"/>
<evidence type="ECO:0000256" key="1">
    <source>
        <dbReference type="SAM" id="MobiDB-lite"/>
    </source>
</evidence>
<reference evidence="2 3" key="1">
    <citation type="submission" date="2021-06" db="EMBL/GenBank/DDBJ databases">
        <authorList>
            <person name="Kallberg Y."/>
            <person name="Tangrot J."/>
            <person name="Rosling A."/>
        </authorList>
    </citation>
    <scope>NUCLEOTIDE SEQUENCE [LARGE SCALE GENOMIC DNA]</scope>
    <source>
        <strain evidence="2 3">120-4 pot B 10/14</strain>
    </source>
</reference>
<evidence type="ECO:0000313" key="3">
    <source>
        <dbReference type="Proteomes" id="UP000789901"/>
    </source>
</evidence>